<comment type="similarity">
    <text evidence="6">Belongs to the carbohydrate kinase PfkB family. LacC subfamily.</text>
</comment>
<gene>
    <name evidence="8" type="ORF">B1B05_08910</name>
</gene>
<evidence type="ECO:0000256" key="5">
    <source>
        <dbReference type="ARBA" id="ARBA00022840"/>
    </source>
</evidence>
<dbReference type="RefSeq" id="WP_082084561.1">
    <property type="nucleotide sequence ID" value="NZ_FTLX01000003.1"/>
</dbReference>
<keyword evidence="2 6" id="KW-0808">Transferase</keyword>
<comment type="pathway">
    <text evidence="6">Carbohydrate metabolism; D-tagatose 6-phosphate degradation; D-glyceraldehyde 3-phosphate and glycerone phosphate from D-tagatose 6-phosphate: step 1/2.</text>
</comment>
<feature type="domain" description="Carbohydrate kinase PfkB" evidence="7">
    <location>
        <begin position="22"/>
        <end position="283"/>
    </location>
</feature>
<dbReference type="InterPro" id="IPR017583">
    <property type="entry name" value="Tagatose/fructose_Pkinase"/>
</dbReference>
<dbReference type="PIRSF" id="PIRSF000535">
    <property type="entry name" value="1PFK/6PFK/LacC"/>
    <property type="match status" value="1"/>
</dbReference>
<evidence type="ECO:0000256" key="3">
    <source>
        <dbReference type="ARBA" id="ARBA00022741"/>
    </source>
</evidence>
<dbReference type="Gene3D" id="3.40.1190.20">
    <property type="match status" value="1"/>
</dbReference>
<name>A0ABX4EBB6_9BACI</name>
<evidence type="ECO:0000313" key="9">
    <source>
        <dbReference type="Proteomes" id="UP000215545"/>
    </source>
</evidence>
<dbReference type="Proteomes" id="UP000215545">
    <property type="component" value="Unassembled WGS sequence"/>
</dbReference>
<evidence type="ECO:0000256" key="2">
    <source>
        <dbReference type="ARBA" id="ARBA00022679"/>
    </source>
</evidence>
<evidence type="ECO:0000256" key="1">
    <source>
        <dbReference type="ARBA" id="ARBA00005380"/>
    </source>
</evidence>
<dbReference type="InterPro" id="IPR029056">
    <property type="entry name" value="Ribokinase-like"/>
</dbReference>
<comment type="similarity">
    <text evidence="1">Belongs to the carbohydrate kinase pfkB family.</text>
</comment>
<comment type="caution">
    <text evidence="8">The sequence shown here is derived from an EMBL/GenBank/DDBJ whole genome shotgun (WGS) entry which is preliminary data.</text>
</comment>
<dbReference type="EMBL" id="MWSK01000003">
    <property type="protein sequence ID" value="OXS78700.1"/>
    <property type="molecule type" value="Genomic_DNA"/>
</dbReference>
<keyword evidence="3 6" id="KW-0547">Nucleotide-binding</keyword>
<keyword evidence="5 6" id="KW-0067">ATP-binding</keyword>
<protein>
    <recommendedName>
        <fullName evidence="6">Tagatose-6-phosphate kinase</fullName>
        <ecNumber evidence="6">2.7.1.144</ecNumber>
    </recommendedName>
</protein>
<dbReference type="SUPFAM" id="SSF53613">
    <property type="entry name" value="Ribokinase-like"/>
    <property type="match status" value="1"/>
</dbReference>
<dbReference type="PANTHER" id="PTHR46566">
    <property type="entry name" value="1-PHOSPHOFRUCTOKINASE-RELATED"/>
    <property type="match status" value="1"/>
</dbReference>
<keyword evidence="4" id="KW-0418">Kinase</keyword>
<keyword evidence="6" id="KW-0423">Lactose metabolism</keyword>
<proteinExistence type="inferred from homology"/>
<dbReference type="Pfam" id="PF00294">
    <property type="entry name" value="PfkB"/>
    <property type="match status" value="1"/>
</dbReference>
<evidence type="ECO:0000256" key="6">
    <source>
        <dbReference type="PIRNR" id="PIRNR000535"/>
    </source>
</evidence>
<reference evidence="9" key="1">
    <citation type="submission" date="2017-03" db="EMBL/GenBank/DDBJ databases">
        <title>Bacillus sp. V-88(T) DSM27956, whole genome shotgun sequencing project.</title>
        <authorList>
            <person name="Dastager S.G."/>
            <person name="Neurgaonkar P.S."/>
            <person name="Dharne M.S."/>
        </authorList>
    </citation>
    <scope>NUCLEOTIDE SEQUENCE [LARGE SCALE GENOMIC DNA]</scope>
    <source>
        <strain evidence="9">DSM 25145</strain>
    </source>
</reference>
<comment type="catalytic activity">
    <reaction evidence="6">
        <text>D-tagatofuranose 6-phosphate + ATP = D-tagatofuranose 1,6-bisphosphate + ADP + H(+)</text>
        <dbReference type="Rhea" id="RHEA:12420"/>
        <dbReference type="ChEBI" id="CHEBI:15378"/>
        <dbReference type="ChEBI" id="CHEBI:30616"/>
        <dbReference type="ChEBI" id="CHEBI:58694"/>
        <dbReference type="ChEBI" id="CHEBI:58695"/>
        <dbReference type="ChEBI" id="CHEBI:456216"/>
        <dbReference type="EC" id="2.7.1.144"/>
    </reaction>
</comment>
<accession>A0ABX4EBB6</accession>
<dbReference type="InterPro" id="IPR011611">
    <property type="entry name" value="PfkB_dom"/>
</dbReference>
<dbReference type="EC" id="2.7.1.144" evidence="6"/>
<keyword evidence="9" id="KW-1185">Reference proteome</keyword>
<evidence type="ECO:0000313" key="8">
    <source>
        <dbReference type="EMBL" id="OXS78700.1"/>
    </source>
</evidence>
<evidence type="ECO:0000256" key="4">
    <source>
        <dbReference type="ARBA" id="ARBA00022777"/>
    </source>
</evidence>
<sequence>MIKLIHVVCPNPALDRTLFLKRFELNGVSRAADTRDLLGGKGFNVIRSYKETEEAPPYLIHTFLGGYTGQYLQALIKGEKVSSVVTDIQGTTRICSIVVDEHQQHAHLINEKGPSVTFAEAELYVERLFASVKAGDFVLFSGSLPEGLDADFYAKTIEVLERKGAKCVLDSSGSPLANGFQANPWLVKVNELEFFELIGQMPEKADADAVEQALRTLSCSSNFIVTLGGKGTIAKFENDLYKVALPTIDVKNATASGDIFLGGLTKSLYNGEPIEKALQTASLYSLSNCLYWYPNIERSDVEYYKSQINVTKLGGYSNEIITR</sequence>
<evidence type="ECO:0000259" key="7">
    <source>
        <dbReference type="Pfam" id="PF00294"/>
    </source>
</evidence>
<organism evidence="8 9">
    <name type="scientific">Domibacillus enclensis</name>
    <dbReference type="NCBI Taxonomy" id="1017273"/>
    <lineage>
        <taxon>Bacteria</taxon>
        <taxon>Bacillati</taxon>
        <taxon>Bacillota</taxon>
        <taxon>Bacilli</taxon>
        <taxon>Bacillales</taxon>
        <taxon>Bacillaceae</taxon>
        <taxon>Domibacillus</taxon>
    </lineage>
</organism>
<dbReference type="PANTHER" id="PTHR46566:SF2">
    <property type="entry name" value="ATP-DEPENDENT 6-PHOSPHOFRUCTOKINASE ISOZYME 2"/>
    <property type="match status" value="1"/>
</dbReference>